<organism evidence="1">
    <name type="scientific">human gut metagenome</name>
    <dbReference type="NCBI Taxonomy" id="408170"/>
    <lineage>
        <taxon>unclassified sequences</taxon>
        <taxon>metagenomes</taxon>
        <taxon>organismal metagenomes</taxon>
    </lineage>
</organism>
<dbReference type="Gene3D" id="2.60.40.3630">
    <property type="match status" value="1"/>
</dbReference>
<feature type="non-terminal residue" evidence="1">
    <location>
        <position position="230"/>
    </location>
</feature>
<sequence>MFVICNLLIYNVDFKGVLGFCPERVMPQWLLSAIFAVEFLGESIIWKEMKLKFVLAMVTALPLAFMACKKEQGPNPGKDATVRIAVLLPDGTPVPGAEVRVYDEAGGKALEKNPFAAPLETLTAGADGVVQYTMRVDRWFSGAKQRYVTFAVLQGTGDNYHLWSVGRTVEVGRSQRAEIRLEGLDEKPGVPSDPGPVSLRVSRQPDKLVYCLGEPLDLTGLEVMGRYEDD</sequence>
<accession>K1SIU4</accession>
<evidence type="ECO:0000313" key="1">
    <source>
        <dbReference type="EMBL" id="EKC53695.1"/>
    </source>
</evidence>
<protein>
    <submittedName>
        <fullName evidence="1">Uncharacterized protein</fullName>
    </submittedName>
</protein>
<reference evidence="1" key="1">
    <citation type="journal article" date="2013" name="Environ. Microbiol.">
        <title>Microbiota from the distal guts of lean and obese adolescents exhibit partial functional redundancy besides clear differences in community structure.</title>
        <authorList>
            <person name="Ferrer M."/>
            <person name="Ruiz A."/>
            <person name="Lanza F."/>
            <person name="Haange S.B."/>
            <person name="Oberbach A."/>
            <person name="Till H."/>
            <person name="Bargiela R."/>
            <person name="Campoy C."/>
            <person name="Segura M.T."/>
            <person name="Richter M."/>
            <person name="von Bergen M."/>
            <person name="Seifert J."/>
            <person name="Suarez A."/>
        </authorList>
    </citation>
    <scope>NUCLEOTIDE SEQUENCE</scope>
</reference>
<gene>
    <name evidence="1" type="ORF">OBE_12462</name>
</gene>
<dbReference type="AlphaFoldDB" id="K1SIU4"/>
<proteinExistence type="predicted"/>
<comment type="caution">
    <text evidence="1">The sequence shown here is derived from an EMBL/GenBank/DDBJ whole genome shotgun (WGS) entry which is preliminary data.</text>
</comment>
<dbReference type="EMBL" id="AJWZ01008587">
    <property type="protein sequence ID" value="EKC53695.1"/>
    <property type="molecule type" value="Genomic_DNA"/>
</dbReference>
<name>K1SIU4_9ZZZZ</name>